<evidence type="ECO:0000313" key="3">
    <source>
        <dbReference type="Proteomes" id="UP001270362"/>
    </source>
</evidence>
<dbReference type="PANTHER" id="PTHR24148">
    <property type="entry name" value="ANKYRIN REPEAT DOMAIN-CONTAINING PROTEIN 39 HOMOLOG-RELATED"/>
    <property type="match status" value="1"/>
</dbReference>
<dbReference type="InterPro" id="IPR010730">
    <property type="entry name" value="HET"/>
</dbReference>
<proteinExistence type="predicted"/>
<reference evidence="2" key="2">
    <citation type="submission" date="2023-06" db="EMBL/GenBank/DDBJ databases">
        <authorList>
            <consortium name="Lawrence Berkeley National Laboratory"/>
            <person name="Haridas S."/>
            <person name="Hensen N."/>
            <person name="Bonometti L."/>
            <person name="Westerberg I."/>
            <person name="Brannstrom I.O."/>
            <person name="Guillou S."/>
            <person name="Cros-Aarteil S."/>
            <person name="Calhoun S."/>
            <person name="Kuo A."/>
            <person name="Mondo S."/>
            <person name="Pangilinan J."/>
            <person name="Riley R."/>
            <person name="Labutti K."/>
            <person name="Andreopoulos B."/>
            <person name="Lipzen A."/>
            <person name="Chen C."/>
            <person name="Yanf M."/>
            <person name="Daum C."/>
            <person name="Ng V."/>
            <person name="Clum A."/>
            <person name="Steindorff A."/>
            <person name="Ohm R."/>
            <person name="Martin F."/>
            <person name="Silar P."/>
            <person name="Natvig D."/>
            <person name="Lalanne C."/>
            <person name="Gautier V."/>
            <person name="Ament-Velasquez S.L."/>
            <person name="Kruys A."/>
            <person name="Hutchinson M.I."/>
            <person name="Powell A.J."/>
            <person name="Barry K."/>
            <person name="Miller A.N."/>
            <person name="Grigoriev I.V."/>
            <person name="Debuchy R."/>
            <person name="Gladieux P."/>
            <person name="Thoren M.H."/>
            <person name="Johannesson H."/>
        </authorList>
    </citation>
    <scope>NUCLEOTIDE SEQUENCE</scope>
    <source>
        <strain evidence="2">CBS 314.62</strain>
    </source>
</reference>
<evidence type="ECO:0000259" key="1">
    <source>
        <dbReference type="Pfam" id="PF06985"/>
    </source>
</evidence>
<comment type="caution">
    <text evidence="2">The sequence shown here is derived from an EMBL/GenBank/DDBJ whole genome shotgun (WGS) entry which is preliminary data.</text>
</comment>
<accession>A0AAE0XGG8</accession>
<feature type="domain" description="Heterokaryon incompatibility" evidence="1">
    <location>
        <begin position="176"/>
        <end position="322"/>
    </location>
</feature>
<name>A0AAE0XGG8_9PEZI</name>
<dbReference type="Pfam" id="PF06985">
    <property type="entry name" value="HET"/>
    <property type="match status" value="1"/>
</dbReference>
<gene>
    <name evidence="2" type="ORF">B0T22DRAFT_504224</name>
</gene>
<dbReference type="InterPro" id="IPR052895">
    <property type="entry name" value="HetReg/Transcr_Mod"/>
</dbReference>
<dbReference type="EMBL" id="JAULSO010000001">
    <property type="protein sequence ID" value="KAK3692972.1"/>
    <property type="molecule type" value="Genomic_DNA"/>
</dbReference>
<keyword evidence="3" id="KW-1185">Reference proteome</keyword>
<protein>
    <submittedName>
        <fullName evidence="2">Heterokaryon incompatibility protein-domain-containing protein</fullName>
    </submittedName>
</protein>
<organism evidence="2 3">
    <name type="scientific">Podospora appendiculata</name>
    <dbReference type="NCBI Taxonomy" id="314037"/>
    <lineage>
        <taxon>Eukaryota</taxon>
        <taxon>Fungi</taxon>
        <taxon>Dikarya</taxon>
        <taxon>Ascomycota</taxon>
        <taxon>Pezizomycotina</taxon>
        <taxon>Sordariomycetes</taxon>
        <taxon>Sordariomycetidae</taxon>
        <taxon>Sordariales</taxon>
        <taxon>Podosporaceae</taxon>
        <taxon>Podospora</taxon>
    </lineage>
</organism>
<dbReference type="Proteomes" id="UP001270362">
    <property type="component" value="Unassembled WGS sequence"/>
</dbReference>
<evidence type="ECO:0000313" key="2">
    <source>
        <dbReference type="EMBL" id="KAK3692972.1"/>
    </source>
</evidence>
<sequence>MSAHQLFRPIEATDFRVVHLLPGKFDDEIRCVLETRPSGVKTRYEAISYQWGDCANTKPIRIAHLDSSNRHAAVASPNALTSNTLKAAAEQYGLHLRLISWCLGTWLLWLLISPLPVGPPSWLSWIPRDVYIAVLCMMCGAGPVGVTINAVKLLVEVAKTKPWLLVRDFDIRRTKSLDFGAFRVTTNLELALRYLRRERRPRTLWIDAMCINQADEDEKKMQIQRMDLVYANASSVLIWLGGYHGIENGDTCEEQSVPEDGNCVHRRQIKAAFHLSWCQSGWRNLLPWYFHREKERQVQEALAGLCDIYARGWWNRLWVIQEVALATGRVEIQCGHTKCEYPDFRSAQLSITRSYPGNKALKRQFGPSERIGETIRHFGYSPFHDREGDAAKILSRVLSNVWGQFSNDSSLHEIPFHEEAFVHRLHRVLVKTAGQFQCRDDRDRLYAVLGTAGGAKTGSATMLAGFMGFIGSHATSSILARLMDPLVSSSARFHLKLVRFTLGVASSLWTIFYDSRAKHWTINRPEYIVTGYRGVLDAVTGGPEKQHSRVDFFTGLARYLGTETGSLAFLDAAACGEDADEGMPSWVPNWKRVVGEPAYEFLTRFKENSATDTFRFVEDGMALELLVRSRGAVHSVQPTAELNLTQSAPWHKAFERCLALPIEGRQAVKAALELIHEITTTSATLNGAEEELLSLSVKLVEISLETGAELLSAAGPVLVHSLNKGAGEMGYLRAGEVARGDRIVFVPGCFHHLALRRLHPHTQPTAKGRRWKLVGLLTMGLGLGYKSGCTKSEWAQYRKDGEVFKYTIV</sequence>
<reference evidence="2" key="1">
    <citation type="journal article" date="2023" name="Mol. Phylogenet. Evol.">
        <title>Genome-scale phylogeny and comparative genomics of the fungal order Sordariales.</title>
        <authorList>
            <person name="Hensen N."/>
            <person name="Bonometti L."/>
            <person name="Westerberg I."/>
            <person name="Brannstrom I.O."/>
            <person name="Guillou S."/>
            <person name="Cros-Aarteil S."/>
            <person name="Calhoun S."/>
            <person name="Haridas S."/>
            <person name="Kuo A."/>
            <person name="Mondo S."/>
            <person name="Pangilinan J."/>
            <person name="Riley R."/>
            <person name="LaButti K."/>
            <person name="Andreopoulos B."/>
            <person name="Lipzen A."/>
            <person name="Chen C."/>
            <person name="Yan M."/>
            <person name="Daum C."/>
            <person name="Ng V."/>
            <person name="Clum A."/>
            <person name="Steindorff A."/>
            <person name="Ohm R.A."/>
            <person name="Martin F."/>
            <person name="Silar P."/>
            <person name="Natvig D.O."/>
            <person name="Lalanne C."/>
            <person name="Gautier V."/>
            <person name="Ament-Velasquez S.L."/>
            <person name="Kruys A."/>
            <person name="Hutchinson M.I."/>
            <person name="Powell A.J."/>
            <person name="Barry K."/>
            <person name="Miller A.N."/>
            <person name="Grigoriev I.V."/>
            <person name="Debuchy R."/>
            <person name="Gladieux P."/>
            <person name="Hiltunen Thoren M."/>
            <person name="Johannesson H."/>
        </authorList>
    </citation>
    <scope>NUCLEOTIDE SEQUENCE</scope>
    <source>
        <strain evidence="2">CBS 314.62</strain>
    </source>
</reference>
<dbReference type="PANTHER" id="PTHR24148:SF64">
    <property type="entry name" value="HETEROKARYON INCOMPATIBILITY DOMAIN-CONTAINING PROTEIN"/>
    <property type="match status" value="1"/>
</dbReference>
<dbReference type="AlphaFoldDB" id="A0AAE0XGG8"/>